<feature type="compositionally biased region" description="Basic and acidic residues" evidence="1">
    <location>
        <begin position="199"/>
        <end position="237"/>
    </location>
</feature>
<evidence type="ECO:0000256" key="1">
    <source>
        <dbReference type="SAM" id="MobiDB-lite"/>
    </source>
</evidence>
<feature type="compositionally biased region" description="Acidic residues" evidence="1">
    <location>
        <begin position="172"/>
        <end position="189"/>
    </location>
</feature>
<feature type="compositionally biased region" description="Polar residues" evidence="1">
    <location>
        <begin position="84"/>
        <end position="94"/>
    </location>
</feature>
<name>A0A914HPG7_GLORO</name>
<reference evidence="3" key="1">
    <citation type="submission" date="2022-11" db="UniProtKB">
        <authorList>
            <consortium name="WormBaseParasite"/>
        </authorList>
    </citation>
    <scope>IDENTIFICATION</scope>
</reference>
<proteinExistence type="predicted"/>
<dbReference type="AlphaFoldDB" id="A0A914HPG7"/>
<dbReference type="WBParaSite" id="Gr19_v10_g3015.t1">
    <property type="protein sequence ID" value="Gr19_v10_g3015.t1"/>
    <property type="gene ID" value="Gr19_v10_g3015"/>
</dbReference>
<accession>A0A914HPG7</accession>
<keyword evidence="2" id="KW-1185">Reference proteome</keyword>
<organism evidence="2 3">
    <name type="scientific">Globodera rostochiensis</name>
    <name type="common">Golden nematode worm</name>
    <name type="synonym">Heterodera rostochiensis</name>
    <dbReference type="NCBI Taxonomy" id="31243"/>
    <lineage>
        <taxon>Eukaryota</taxon>
        <taxon>Metazoa</taxon>
        <taxon>Ecdysozoa</taxon>
        <taxon>Nematoda</taxon>
        <taxon>Chromadorea</taxon>
        <taxon>Rhabditida</taxon>
        <taxon>Tylenchina</taxon>
        <taxon>Tylenchomorpha</taxon>
        <taxon>Tylenchoidea</taxon>
        <taxon>Heteroderidae</taxon>
        <taxon>Heteroderinae</taxon>
        <taxon>Globodera</taxon>
    </lineage>
</organism>
<sequence length="290" mass="31481">MFSDFNLILSQKYVAENRRRGAKILTSSIPNMSKIVLFCLVIAFLACHICLAQNVQPVQAKGHHHPLSKSLLPRARFRRHDAELTTTSTETMAGNSAEEAENDKNSDAKRKKREEDDDTPMHDGDEMGEEDDKSDVGLDIAINPRENDTETTTAASAKDDEASETTTAASATDDEASDDTTEPAGEEAETPASKPITLETRKKRDENPEKEPFGPKDDVNSEHVHLDIVEEKADLKSGGETSGQQTAAEEEAVRSRDTRASATNNKAKMAVKAGAAAAGLRSPRGFESEA</sequence>
<feature type="region of interest" description="Disordered" evidence="1">
    <location>
        <begin position="84"/>
        <end position="267"/>
    </location>
</feature>
<evidence type="ECO:0000313" key="2">
    <source>
        <dbReference type="Proteomes" id="UP000887572"/>
    </source>
</evidence>
<protein>
    <submittedName>
        <fullName evidence="3">Uncharacterized protein</fullName>
    </submittedName>
</protein>
<dbReference type="Proteomes" id="UP000887572">
    <property type="component" value="Unplaced"/>
</dbReference>
<evidence type="ECO:0000313" key="3">
    <source>
        <dbReference type="WBParaSite" id="Gr19_v10_g3015.t1"/>
    </source>
</evidence>